<keyword evidence="1" id="KW-0472">Membrane</keyword>
<dbReference type="PaxDb" id="269797-Mbar_A3517"/>
<keyword evidence="1" id="KW-1133">Transmembrane helix</keyword>
<gene>
    <name evidence="2" type="ordered locus">Mbar_A3517</name>
</gene>
<sequence>MHSLYNHRKHGKRGRIVFLFPLFYVFLAFRGNISIQIDKEILVVEYKKVKQQAQVIGMFYGQIMNESKESSNIQKVKFVL</sequence>
<dbReference type="STRING" id="269797.Mbar_A3517"/>
<name>Q465Q5_METBF</name>
<dbReference type="HOGENOM" id="CLU_2581387_0_0_2"/>
<protein>
    <submittedName>
        <fullName evidence="2">Uncharacterized protein</fullName>
    </submittedName>
</protein>
<feature type="transmembrane region" description="Helical" evidence="1">
    <location>
        <begin position="16"/>
        <end position="33"/>
    </location>
</feature>
<proteinExistence type="predicted"/>
<dbReference type="AlphaFoldDB" id="Q465Q5"/>
<evidence type="ECO:0000313" key="2">
    <source>
        <dbReference type="EMBL" id="AAZ72387.1"/>
    </source>
</evidence>
<evidence type="ECO:0000256" key="1">
    <source>
        <dbReference type="SAM" id="Phobius"/>
    </source>
</evidence>
<reference evidence="2" key="1">
    <citation type="submission" date="2006-06" db="EMBL/GenBank/DDBJ databases">
        <title>Complete sequence of chromosome 1 of Methanosarcina barkeri str. fusaro.</title>
        <authorList>
            <person name="Copeland A."/>
            <person name="Lucas S."/>
            <person name="Lapidus A."/>
            <person name="Barry K."/>
            <person name="Detter J.C."/>
            <person name="Glavina T."/>
            <person name="Hammon N."/>
            <person name="Israni S."/>
            <person name="Pitluck S."/>
            <person name="Goodwin L.A."/>
            <person name="Saunders E.H."/>
            <person name="Schmutz J."/>
            <person name="Larimer F."/>
            <person name="Land M."/>
            <person name="Anderson I."/>
            <person name="Richardson P."/>
        </authorList>
    </citation>
    <scope>NUCLEOTIDE SEQUENCE</scope>
    <source>
        <strain evidence="2">Fusaro</strain>
    </source>
</reference>
<dbReference type="KEGG" id="mba:Mbar_A3517"/>
<keyword evidence="1" id="KW-0812">Transmembrane</keyword>
<organism evidence="2">
    <name type="scientific">Methanosarcina barkeri (strain Fusaro / DSM 804)</name>
    <dbReference type="NCBI Taxonomy" id="269797"/>
    <lineage>
        <taxon>Archaea</taxon>
        <taxon>Methanobacteriati</taxon>
        <taxon>Methanobacteriota</taxon>
        <taxon>Stenosarchaea group</taxon>
        <taxon>Methanomicrobia</taxon>
        <taxon>Methanosarcinales</taxon>
        <taxon>Methanosarcinaceae</taxon>
        <taxon>Methanosarcina</taxon>
    </lineage>
</organism>
<accession>Q465Q5</accession>
<dbReference type="EMBL" id="CP000099">
    <property type="protein sequence ID" value="AAZ72387.1"/>
    <property type="molecule type" value="Genomic_DNA"/>
</dbReference>